<dbReference type="InterPro" id="IPR043132">
    <property type="entry name" value="BCAT-like_C"/>
</dbReference>
<reference evidence="2 3" key="1">
    <citation type="submission" date="2019-02" db="EMBL/GenBank/DDBJ databases">
        <title>Deep-cultivation of Planctomycetes and their phenomic and genomic characterization uncovers novel biology.</title>
        <authorList>
            <person name="Wiegand S."/>
            <person name="Jogler M."/>
            <person name="Boedeker C."/>
            <person name="Pinto D."/>
            <person name="Vollmers J."/>
            <person name="Rivas-Marin E."/>
            <person name="Kohn T."/>
            <person name="Peeters S.H."/>
            <person name="Heuer A."/>
            <person name="Rast P."/>
            <person name="Oberbeckmann S."/>
            <person name="Bunk B."/>
            <person name="Jeske O."/>
            <person name="Meyerdierks A."/>
            <person name="Storesund J.E."/>
            <person name="Kallscheuer N."/>
            <person name="Luecker S."/>
            <person name="Lage O.M."/>
            <person name="Pohl T."/>
            <person name="Merkel B.J."/>
            <person name="Hornburger P."/>
            <person name="Mueller R.-W."/>
            <person name="Bruemmer F."/>
            <person name="Labrenz M."/>
            <person name="Spormann A.M."/>
            <person name="Op Den Camp H."/>
            <person name="Overmann J."/>
            <person name="Amann R."/>
            <person name="Jetten M.S.M."/>
            <person name="Mascher T."/>
            <person name="Medema M.H."/>
            <person name="Devos D.P."/>
            <person name="Kaster A.-K."/>
            <person name="Ovreas L."/>
            <person name="Rohde M."/>
            <person name="Galperin M.Y."/>
            <person name="Jogler C."/>
        </authorList>
    </citation>
    <scope>NUCLEOTIDE SEQUENCE [LARGE SCALE GENOMIC DNA]</scope>
    <source>
        <strain evidence="2 3">Q31b</strain>
    </source>
</reference>
<evidence type="ECO:0000256" key="1">
    <source>
        <dbReference type="ARBA" id="ARBA00009320"/>
    </source>
</evidence>
<dbReference type="RefSeq" id="WP_146602690.1">
    <property type="nucleotide sequence ID" value="NZ_SJPY01000012.1"/>
</dbReference>
<gene>
    <name evidence="2" type="primary">dat</name>
    <name evidence="2" type="ORF">Q31b_56280</name>
</gene>
<dbReference type="Proteomes" id="UP000315471">
    <property type="component" value="Unassembled WGS sequence"/>
</dbReference>
<dbReference type="OrthoDB" id="9805628at2"/>
<dbReference type="SUPFAM" id="SSF56752">
    <property type="entry name" value="D-aminoacid aminotransferase-like PLP-dependent enzymes"/>
    <property type="match status" value="1"/>
</dbReference>
<comment type="similarity">
    <text evidence="1">Belongs to the class-IV pyridoxal-phosphate-dependent aminotransferase family.</text>
</comment>
<dbReference type="Gene3D" id="3.30.470.10">
    <property type="match status" value="1"/>
</dbReference>
<proteinExistence type="inferred from homology"/>
<dbReference type="InterPro" id="IPR001544">
    <property type="entry name" value="Aminotrans_IV"/>
</dbReference>
<dbReference type="InterPro" id="IPR050571">
    <property type="entry name" value="Class-IV_PLP-Dep_Aminotrnsfr"/>
</dbReference>
<dbReference type="PANTHER" id="PTHR42743:SF4">
    <property type="entry name" value="BRANCHED-CHAIN-AMINO-ACID AMINOTRANSFERASE-RELATED"/>
    <property type="match status" value="1"/>
</dbReference>
<dbReference type="EC" id="2.6.1.21" evidence="2"/>
<dbReference type="AlphaFoldDB" id="A0A5C6DEC2"/>
<evidence type="ECO:0000313" key="3">
    <source>
        <dbReference type="Proteomes" id="UP000315471"/>
    </source>
</evidence>
<accession>A0A5C6DEC2</accession>
<dbReference type="PANTHER" id="PTHR42743">
    <property type="entry name" value="AMINO-ACID AMINOTRANSFERASE"/>
    <property type="match status" value="1"/>
</dbReference>
<keyword evidence="2" id="KW-0032">Aminotransferase</keyword>
<organism evidence="2 3">
    <name type="scientific">Novipirellula aureliae</name>
    <dbReference type="NCBI Taxonomy" id="2527966"/>
    <lineage>
        <taxon>Bacteria</taxon>
        <taxon>Pseudomonadati</taxon>
        <taxon>Planctomycetota</taxon>
        <taxon>Planctomycetia</taxon>
        <taxon>Pirellulales</taxon>
        <taxon>Pirellulaceae</taxon>
        <taxon>Novipirellula</taxon>
    </lineage>
</organism>
<protein>
    <submittedName>
        <fullName evidence="2">D-alanine aminotransferase</fullName>
        <ecNumber evidence="2">2.6.1.21</ecNumber>
    </submittedName>
</protein>
<dbReference type="Gene3D" id="3.20.10.10">
    <property type="entry name" value="D-amino Acid Aminotransferase, subunit A, domain 2"/>
    <property type="match status" value="1"/>
</dbReference>
<dbReference type="InterPro" id="IPR036038">
    <property type="entry name" value="Aminotransferase-like"/>
</dbReference>
<keyword evidence="2" id="KW-0808">Transferase</keyword>
<name>A0A5C6DEC2_9BACT</name>
<sequence length="287" mass="32341">MQPTNRNRIAYLNGKWLDQSELRLSVDDLGLRQGVTAVERLRTYQKNVFMLGAHLQRWKLTTKILQIDGLPSEASMVDLIAELLHLNDSLLEDAGDVGITILATPGVVGGLVPTFAMHLNWLDHDRIEQRRKRGQPLVITNVIQQHDSTWPRSIKVRSRIHYYLADQAARDCDPDAAGVLVDADQTITETSIANLAIVESGVIVSPLDHQVLGGITQQVAERIAQSLSIEWKKDRISRERFRKAAEILCMGTDGGIWFGEVVNHGTERPRVPGEVFLRLRKMFDEQR</sequence>
<keyword evidence="3" id="KW-1185">Reference proteome</keyword>
<dbReference type="Pfam" id="PF01063">
    <property type="entry name" value="Aminotran_4"/>
    <property type="match status" value="1"/>
</dbReference>
<dbReference type="GO" id="GO:0047810">
    <property type="term" value="F:D-alanine-2-oxoglutarate aminotransferase activity"/>
    <property type="evidence" value="ECO:0007669"/>
    <property type="project" value="UniProtKB-EC"/>
</dbReference>
<dbReference type="GO" id="GO:0046394">
    <property type="term" value="P:carboxylic acid biosynthetic process"/>
    <property type="evidence" value="ECO:0007669"/>
    <property type="project" value="UniProtKB-ARBA"/>
</dbReference>
<evidence type="ECO:0000313" key="2">
    <source>
        <dbReference type="EMBL" id="TWU34157.1"/>
    </source>
</evidence>
<dbReference type="EMBL" id="SJPY01000012">
    <property type="protein sequence ID" value="TWU34157.1"/>
    <property type="molecule type" value="Genomic_DNA"/>
</dbReference>
<dbReference type="InterPro" id="IPR043131">
    <property type="entry name" value="BCAT-like_N"/>
</dbReference>
<comment type="caution">
    <text evidence="2">The sequence shown here is derived from an EMBL/GenBank/DDBJ whole genome shotgun (WGS) entry which is preliminary data.</text>
</comment>